<reference evidence="1" key="2">
    <citation type="submission" date="2020-11" db="EMBL/GenBank/DDBJ databases">
        <authorList>
            <person name="McCartney M.A."/>
            <person name="Auch B."/>
            <person name="Kono T."/>
            <person name="Mallez S."/>
            <person name="Becker A."/>
            <person name="Gohl D.M."/>
            <person name="Silverstein K.A.T."/>
            <person name="Koren S."/>
            <person name="Bechman K.B."/>
            <person name="Herman A."/>
            <person name="Abrahante J.E."/>
            <person name="Garbe J."/>
        </authorList>
    </citation>
    <scope>NUCLEOTIDE SEQUENCE</scope>
    <source>
        <strain evidence="1">Duluth1</strain>
        <tissue evidence="1">Whole animal</tissue>
    </source>
</reference>
<dbReference type="AlphaFoldDB" id="A0A9D4CB44"/>
<proteinExistence type="predicted"/>
<sequence>MSVQSNSPAYPDVSPCCEECSCEADCYSFQNCCPDAITFDALDQPPIIPCVPWYNVYGINVTLDDPSEQYGYRVISSCPPGNIFHTSTELCGKASRSLDIIVSDSTGRVYRNEDCALCNGVTTFTRWGIRMLSCDGLFFQTFDSLEDRDNYVRNHCSIVAVPPEEKSNKYGLRNDAFSGKFHVSNGNFTQNCEGNVNEADIS</sequence>
<name>A0A9D4CB44_DREPO</name>
<reference evidence="1" key="1">
    <citation type="journal article" date="2019" name="bioRxiv">
        <title>The Genome of the Zebra Mussel, Dreissena polymorpha: A Resource for Invasive Species Research.</title>
        <authorList>
            <person name="McCartney M.A."/>
            <person name="Auch B."/>
            <person name="Kono T."/>
            <person name="Mallez S."/>
            <person name="Zhang Y."/>
            <person name="Obille A."/>
            <person name="Becker A."/>
            <person name="Abrahante J.E."/>
            <person name="Garbe J."/>
            <person name="Badalamenti J.P."/>
            <person name="Herman A."/>
            <person name="Mangelson H."/>
            <person name="Liachko I."/>
            <person name="Sullivan S."/>
            <person name="Sone E.D."/>
            <person name="Koren S."/>
            <person name="Silverstein K.A.T."/>
            <person name="Beckman K.B."/>
            <person name="Gohl D.M."/>
        </authorList>
    </citation>
    <scope>NUCLEOTIDE SEQUENCE</scope>
    <source>
        <strain evidence="1">Duluth1</strain>
        <tissue evidence="1">Whole animal</tissue>
    </source>
</reference>
<dbReference type="Proteomes" id="UP000828390">
    <property type="component" value="Unassembled WGS sequence"/>
</dbReference>
<organism evidence="1 2">
    <name type="scientific">Dreissena polymorpha</name>
    <name type="common">Zebra mussel</name>
    <name type="synonym">Mytilus polymorpha</name>
    <dbReference type="NCBI Taxonomy" id="45954"/>
    <lineage>
        <taxon>Eukaryota</taxon>
        <taxon>Metazoa</taxon>
        <taxon>Spiralia</taxon>
        <taxon>Lophotrochozoa</taxon>
        <taxon>Mollusca</taxon>
        <taxon>Bivalvia</taxon>
        <taxon>Autobranchia</taxon>
        <taxon>Heteroconchia</taxon>
        <taxon>Euheterodonta</taxon>
        <taxon>Imparidentia</taxon>
        <taxon>Neoheterodontei</taxon>
        <taxon>Myida</taxon>
        <taxon>Dreissenoidea</taxon>
        <taxon>Dreissenidae</taxon>
        <taxon>Dreissena</taxon>
    </lineage>
</organism>
<dbReference type="EMBL" id="JAIWYP010000013">
    <property type="protein sequence ID" value="KAH3720848.1"/>
    <property type="molecule type" value="Genomic_DNA"/>
</dbReference>
<comment type="caution">
    <text evidence="1">The sequence shown here is derived from an EMBL/GenBank/DDBJ whole genome shotgun (WGS) entry which is preliminary data.</text>
</comment>
<protein>
    <submittedName>
        <fullName evidence="1">Uncharacterized protein</fullName>
    </submittedName>
</protein>
<evidence type="ECO:0000313" key="2">
    <source>
        <dbReference type="Proteomes" id="UP000828390"/>
    </source>
</evidence>
<evidence type="ECO:0000313" key="1">
    <source>
        <dbReference type="EMBL" id="KAH3720848.1"/>
    </source>
</evidence>
<accession>A0A9D4CB44</accession>
<keyword evidence="2" id="KW-1185">Reference proteome</keyword>
<gene>
    <name evidence="1" type="ORF">DPMN_063757</name>
</gene>